<gene>
    <name evidence="1" type="ORF">CJ255_21040</name>
</gene>
<comment type="caution">
    <text evidence="1">The sequence shown here is derived from an EMBL/GenBank/DDBJ whole genome shotgun (WGS) entry which is preliminary data.</text>
</comment>
<protein>
    <submittedName>
        <fullName evidence="1">Uncharacterized protein</fullName>
    </submittedName>
</protein>
<sequence>MALRAYIPERMTLDVDIIIHADDEAPARAAFGAAGYRITGPLSIGGFTAHPSDSTAPIDVLTSTAHWLEEALTTPSFDTAGFPVMPRPYLILLKLQAGRSQDLADIQRLLRGTSAEERSHMHAMIAHEAHDLVADFDALCTLADLEYGGSSPL</sequence>
<evidence type="ECO:0000313" key="2">
    <source>
        <dbReference type="Proteomes" id="UP000220527"/>
    </source>
</evidence>
<keyword evidence="2" id="KW-1185">Reference proteome</keyword>
<dbReference type="SUPFAM" id="SSF81301">
    <property type="entry name" value="Nucleotidyltransferase"/>
    <property type="match status" value="1"/>
</dbReference>
<dbReference type="Proteomes" id="UP000220527">
    <property type="component" value="Unassembled WGS sequence"/>
</dbReference>
<reference evidence="2" key="1">
    <citation type="submission" date="2017-08" db="EMBL/GenBank/DDBJ databases">
        <authorList>
            <person name="Grouzdev D.S."/>
            <person name="Gaisin V.A."/>
            <person name="Rysina M.S."/>
            <person name="Gorlenko V.M."/>
        </authorList>
    </citation>
    <scope>NUCLEOTIDE SEQUENCE [LARGE SCALE GENOMIC DNA]</scope>
    <source>
        <strain evidence="2">Kir15-3F</strain>
    </source>
</reference>
<dbReference type="InterPro" id="IPR043519">
    <property type="entry name" value="NT_sf"/>
</dbReference>
<dbReference type="AlphaFoldDB" id="A0A2A6RDZ3"/>
<accession>A0A2A6RDZ3</accession>
<organism evidence="1 2">
    <name type="scientific">Candidatus Viridilinea mediisalina</name>
    <dbReference type="NCBI Taxonomy" id="2024553"/>
    <lineage>
        <taxon>Bacteria</taxon>
        <taxon>Bacillati</taxon>
        <taxon>Chloroflexota</taxon>
        <taxon>Chloroflexia</taxon>
        <taxon>Chloroflexales</taxon>
        <taxon>Chloroflexineae</taxon>
        <taxon>Oscillochloridaceae</taxon>
        <taxon>Candidatus Viridilinea</taxon>
    </lineage>
</organism>
<proteinExistence type="predicted"/>
<evidence type="ECO:0000313" key="1">
    <source>
        <dbReference type="EMBL" id="PDW00158.1"/>
    </source>
</evidence>
<dbReference type="OrthoDB" id="155246at2"/>
<dbReference type="EMBL" id="NQWI01000198">
    <property type="protein sequence ID" value="PDW00158.1"/>
    <property type="molecule type" value="Genomic_DNA"/>
</dbReference>
<name>A0A2A6RDZ3_9CHLR</name>